<dbReference type="PANTHER" id="PTHR33336:SF15">
    <property type="entry name" value="ABM DOMAIN-CONTAINING PROTEIN"/>
    <property type="match status" value="1"/>
</dbReference>
<gene>
    <name evidence="2" type="ORF">D7S86_07100</name>
</gene>
<feature type="domain" description="ABM" evidence="1">
    <location>
        <begin position="89"/>
        <end position="177"/>
    </location>
</feature>
<dbReference type="Proteomes" id="UP000270342">
    <property type="component" value="Unassembled WGS sequence"/>
</dbReference>
<protein>
    <recommendedName>
        <fullName evidence="1">ABM domain-containing protein</fullName>
    </recommendedName>
</protein>
<dbReference type="EMBL" id="RBZU01000002">
    <property type="protein sequence ID" value="RKP57698.1"/>
    <property type="molecule type" value="Genomic_DNA"/>
</dbReference>
<dbReference type="InterPro" id="IPR011008">
    <property type="entry name" value="Dimeric_a/b-barrel"/>
</dbReference>
<dbReference type="Pfam" id="PF03992">
    <property type="entry name" value="ABM"/>
    <property type="match status" value="1"/>
</dbReference>
<sequence length="182" mass="20090">MFEFASRAARRERPPPGVERARCDLSFVRPGTISDMPGISLWRPELSHPSQRRERAVIAALALTSALCAACVPGIASARASEAVTAVTFIDVIPNQFVPGNEDKAQVLLKQMNADTQRDPGLVSFAILQETLHGNHFTLYEVWKDERAFDAHTQAAHTREFRSDLQPLIGSPYETIVTTPAH</sequence>
<dbReference type="GO" id="GO:0003824">
    <property type="term" value="F:catalytic activity"/>
    <property type="evidence" value="ECO:0007669"/>
    <property type="project" value="TreeGrafter"/>
</dbReference>
<proteinExistence type="predicted"/>
<dbReference type="InterPro" id="IPR007138">
    <property type="entry name" value="ABM_dom"/>
</dbReference>
<reference evidence="2 3" key="1">
    <citation type="submission" date="2018-10" db="EMBL/GenBank/DDBJ databases">
        <title>Robbsia sp. DHC34, isolated from soil.</title>
        <authorList>
            <person name="Gao Z.-H."/>
            <person name="Qiu L.-H."/>
        </authorList>
    </citation>
    <scope>NUCLEOTIDE SEQUENCE [LARGE SCALE GENOMIC DNA]</scope>
    <source>
        <strain evidence="2 3">DHC34</strain>
    </source>
</reference>
<comment type="caution">
    <text evidence="2">The sequence shown here is derived from an EMBL/GenBank/DDBJ whole genome shotgun (WGS) entry which is preliminary data.</text>
</comment>
<evidence type="ECO:0000259" key="1">
    <source>
        <dbReference type="PROSITE" id="PS51725"/>
    </source>
</evidence>
<evidence type="ECO:0000313" key="2">
    <source>
        <dbReference type="EMBL" id="RKP57698.1"/>
    </source>
</evidence>
<dbReference type="InterPro" id="IPR050744">
    <property type="entry name" value="AI-2_Isomerase_LsrG"/>
</dbReference>
<organism evidence="2 3">
    <name type="scientific">Pararobbsia silviterrae</name>
    <dbReference type="NCBI Taxonomy" id="1792498"/>
    <lineage>
        <taxon>Bacteria</taxon>
        <taxon>Pseudomonadati</taxon>
        <taxon>Pseudomonadota</taxon>
        <taxon>Betaproteobacteria</taxon>
        <taxon>Burkholderiales</taxon>
        <taxon>Burkholderiaceae</taxon>
        <taxon>Pararobbsia</taxon>
    </lineage>
</organism>
<dbReference type="PROSITE" id="PS51725">
    <property type="entry name" value="ABM"/>
    <property type="match status" value="1"/>
</dbReference>
<name>A0A494Y4T7_9BURK</name>
<accession>A0A494Y4T7</accession>
<dbReference type="Gene3D" id="3.30.70.100">
    <property type="match status" value="1"/>
</dbReference>
<dbReference type="AlphaFoldDB" id="A0A494Y4T7"/>
<evidence type="ECO:0000313" key="3">
    <source>
        <dbReference type="Proteomes" id="UP000270342"/>
    </source>
</evidence>
<dbReference type="PANTHER" id="PTHR33336">
    <property type="entry name" value="QUINOL MONOOXYGENASE YGIN-RELATED"/>
    <property type="match status" value="1"/>
</dbReference>
<keyword evidence="3" id="KW-1185">Reference proteome</keyword>
<dbReference type="SUPFAM" id="SSF54909">
    <property type="entry name" value="Dimeric alpha+beta barrel"/>
    <property type="match status" value="1"/>
</dbReference>